<evidence type="ECO:0000313" key="2">
    <source>
        <dbReference type="Proteomes" id="UP000000305"/>
    </source>
</evidence>
<protein>
    <submittedName>
        <fullName evidence="1">Uncharacterized protein</fullName>
    </submittedName>
</protein>
<dbReference type="Proteomes" id="UP000000305">
    <property type="component" value="Unassembled WGS sequence"/>
</dbReference>
<proteinExistence type="predicted"/>
<name>E9GMG9_DAPPU</name>
<reference evidence="1 2" key="1">
    <citation type="journal article" date="2011" name="Science">
        <title>The ecoresponsive genome of Daphnia pulex.</title>
        <authorList>
            <person name="Colbourne J.K."/>
            <person name="Pfrender M.E."/>
            <person name="Gilbert D."/>
            <person name="Thomas W.K."/>
            <person name="Tucker A."/>
            <person name="Oakley T.H."/>
            <person name="Tokishita S."/>
            <person name="Aerts A."/>
            <person name="Arnold G.J."/>
            <person name="Basu M.K."/>
            <person name="Bauer D.J."/>
            <person name="Caceres C.E."/>
            <person name="Carmel L."/>
            <person name="Casola C."/>
            <person name="Choi J.H."/>
            <person name="Detter J.C."/>
            <person name="Dong Q."/>
            <person name="Dusheyko S."/>
            <person name="Eads B.D."/>
            <person name="Frohlich T."/>
            <person name="Geiler-Samerotte K.A."/>
            <person name="Gerlach D."/>
            <person name="Hatcher P."/>
            <person name="Jogdeo S."/>
            <person name="Krijgsveld J."/>
            <person name="Kriventseva E.V."/>
            <person name="Kultz D."/>
            <person name="Laforsch C."/>
            <person name="Lindquist E."/>
            <person name="Lopez J."/>
            <person name="Manak J.R."/>
            <person name="Muller J."/>
            <person name="Pangilinan J."/>
            <person name="Patwardhan R.P."/>
            <person name="Pitluck S."/>
            <person name="Pritham E.J."/>
            <person name="Rechtsteiner A."/>
            <person name="Rho M."/>
            <person name="Rogozin I.B."/>
            <person name="Sakarya O."/>
            <person name="Salamov A."/>
            <person name="Schaack S."/>
            <person name="Shapiro H."/>
            <person name="Shiga Y."/>
            <person name="Skalitzky C."/>
            <person name="Smith Z."/>
            <person name="Souvorov A."/>
            <person name="Sung W."/>
            <person name="Tang Z."/>
            <person name="Tsuchiya D."/>
            <person name="Tu H."/>
            <person name="Vos H."/>
            <person name="Wang M."/>
            <person name="Wolf Y.I."/>
            <person name="Yamagata H."/>
            <person name="Yamada T."/>
            <person name="Ye Y."/>
            <person name="Shaw J.R."/>
            <person name="Andrews J."/>
            <person name="Crease T.J."/>
            <person name="Tang H."/>
            <person name="Lucas S.M."/>
            <person name="Robertson H.M."/>
            <person name="Bork P."/>
            <person name="Koonin E.V."/>
            <person name="Zdobnov E.M."/>
            <person name="Grigoriev I.V."/>
            <person name="Lynch M."/>
            <person name="Boore J.L."/>
        </authorList>
    </citation>
    <scope>NUCLEOTIDE SEQUENCE [LARGE SCALE GENOMIC DNA]</scope>
</reference>
<dbReference type="KEGG" id="dpx:DAPPUDRAFT_319678"/>
<dbReference type="InParanoid" id="E9GMG9"/>
<evidence type="ECO:0000313" key="1">
    <source>
        <dbReference type="EMBL" id="EFX79392.1"/>
    </source>
</evidence>
<sequence length="115" mass="13618">MCAGLQEILLRGTGHFRFRGRELRFHYTLGCRYSLSEEVQFQKLSSRYSVRVNGVEAHVAYLAVPKSSPYKEEINRASLWFFDTGLREYWLKAYEKPPEQCRLDYNSKRRCGQEI</sequence>
<dbReference type="AlphaFoldDB" id="E9GMG9"/>
<gene>
    <name evidence="1" type="ORF">DAPPUDRAFT_319678</name>
</gene>
<keyword evidence="2" id="KW-1185">Reference proteome</keyword>
<dbReference type="HOGENOM" id="CLU_2111321_0_0_1"/>
<organism evidence="1 2">
    <name type="scientific">Daphnia pulex</name>
    <name type="common">Water flea</name>
    <dbReference type="NCBI Taxonomy" id="6669"/>
    <lineage>
        <taxon>Eukaryota</taxon>
        <taxon>Metazoa</taxon>
        <taxon>Ecdysozoa</taxon>
        <taxon>Arthropoda</taxon>
        <taxon>Crustacea</taxon>
        <taxon>Branchiopoda</taxon>
        <taxon>Diplostraca</taxon>
        <taxon>Cladocera</taxon>
        <taxon>Anomopoda</taxon>
        <taxon>Daphniidae</taxon>
        <taxon>Daphnia</taxon>
    </lineage>
</organism>
<dbReference type="EMBL" id="GL732552">
    <property type="protein sequence ID" value="EFX79392.1"/>
    <property type="molecule type" value="Genomic_DNA"/>
</dbReference>
<dbReference type="OrthoDB" id="6344184at2759"/>
<accession>E9GMG9</accession>